<dbReference type="InterPro" id="IPR052180">
    <property type="entry name" value="NhaC_Na-H+_Antiporter"/>
</dbReference>
<dbReference type="RefSeq" id="WP_039252747.1">
    <property type="nucleotide sequence ID" value="NZ_JENJ01000006.1"/>
</dbReference>
<evidence type="ECO:0000259" key="10">
    <source>
        <dbReference type="Pfam" id="PF03553"/>
    </source>
</evidence>
<keyword evidence="7 9" id="KW-0472">Membrane</keyword>
<comment type="similarity">
    <text evidence="8">Belongs to the NhaC Na(+)/H(+) (TC 2.A.35) antiporter family.</text>
</comment>
<keyword evidence="4" id="KW-1003">Cell membrane</keyword>
<dbReference type="GO" id="GO:0015297">
    <property type="term" value="F:antiporter activity"/>
    <property type="evidence" value="ECO:0007669"/>
    <property type="project" value="UniProtKB-KW"/>
</dbReference>
<feature type="transmembrane region" description="Helical" evidence="9">
    <location>
        <begin position="201"/>
        <end position="219"/>
    </location>
</feature>
<feature type="transmembrane region" description="Helical" evidence="9">
    <location>
        <begin position="231"/>
        <end position="249"/>
    </location>
</feature>
<protein>
    <submittedName>
        <fullName evidence="11">Sodium:proton antiporter</fullName>
    </submittedName>
</protein>
<dbReference type="AlphaFoldDB" id="A0A0A0IBE1"/>
<keyword evidence="3" id="KW-0050">Antiport</keyword>
<reference evidence="11 12" key="1">
    <citation type="submission" date="2014-01" db="EMBL/GenBank/DDBJ databases">
        <title>Plasmidome dynamics in the species complex Clostridium novyi sensu lato converts strains of independent lineages into distinctly different pathogens.</title>
        <authorList>
            <person name="Skarin H."/>
            <person name="Segerman B."/>
        </authorList>
    </citation>
    <scope>NUCLEOTIDE SEQUENCE [LARGE SCALE GENOMIC DNA]</scope>
    <source>
        <strain evidence="11 12">4552</strain>
    </source>
</reference>
<gene>
    <name evidence="11" type="ORF">Z968_02265</name>
</gene>
<evidence type="ECO:0000256" key="4">
    <source>
        <dbReference type="ARBA" id="ARBA00022475"/>
    </source>
</evidence>
<proteinExistence type="inferred from homology"/>
<feature type="transmembrane region" description="Helical" evidence="9">
    <location>
        <begin position="294"/>
        <end position="314"/>
    </location>
</feature>
<evidence type="ECO:0000256" key="8">
    <source>
        <dbReference type="ARBA" id="ARBA00038435"/>
    </source>
</evidence>
<evidence type="ECO:0000313" key="11">
    <source>
        <dbReference type="EMBL" id="KGM97843.1"/>
    </source>
</evidence>
<dbReference type="PANTHER" id="PTHR33451:SF5">
    <property type="entry name" value="NA+_H+ ANTIPORTER"/>
    <property type="match status" value="1"/>
</dbReference>
<evidence type="ECO:0000256" key="9">
    <source>
        <dbReference type="SAM" id="Phobius"/>
    </source>
</evidence>
<dbReference type="GO" id="GO:0005886">
    <property type="term" value="C:plasma membrane"/>
    <property type="evidence" value="ECO:0007669"/>
    <property type="project" value="UniProtKB-SubCell"/>
</dbReference>
<dbReference type="InterPro" id="IPR018461">
    <property type="entry name" value="Na/H_Antiport_NhaC-like_C"/>
</dbReference>
<dbReference type="Proteomes" id="UP000030012">
    <property type="component" value="Unassembled WGS sequence"/>
</dbReference>
<feature type="transmembrane region" description="Helical" evidence="9">
    <location>
        <begin position="158"/>
        <end position="181"/>
    </location>
</feature>
<feature type="transmembrane region" description="Helical" evidence="9">
    <location>
        <begin position="334"/>
        <end position="356"/>
    </location>
</feature>
<feature type="transmembrane region" description="Helical" evidence="9">
    <location>
        <begin position="36"/>
        <end position="53"/>
    </location>
</feature>
<feature type="transmembrane region" description="Helical" evidence="9">
    <location>
        <begin position="377"/>
        <end position="402"/>
    </location>
</feature>
<dbReference type="Pfam" id="PF03553">
    <property type="entry name" value="Na_H_antiporter"/>
    <property type="match status" value="2"/>
</dbReference>
<feature type="domain" description="Na+/H+ antiporter NhaC-like C-terminal" evidence="10">
    <location>
        <begin position="70"/>
        <end position="216"/>
    </location>
</feature>
<evidence type="ECO:0000256" key="5">
    <source>
        <dbReference type="ARBA" id="ARBA00022692"/>
    </source>
</evidence>
<dbReference type="OrthoDB" id="9790605at2"/>
<evidence type="ECO:0000313" key="12">
    <source>
        <dbReference type="Proteomes" id="UP000030012"/>
    </source>
</evidence>
<evidence type="ECO:0000256" key="3">
    <source>
        <dbReference type="ARBA" id="ARBA00022449"/>
    </source>
</evidence>
<comment type="subcellular location">
    <subcellularLocation>
        <location evidence="1">Cell membrane</location>
        <topology evidence="1">Multi-pass membrane protein</topology>
    </subcellularLocation>
</comment>
<feature type="domain" description="Na+/H+ antiporter NhaC-like C-terminal" evidence="10">
    <location>
        <begin position="236"/>
        <end position="431"/>
    </location>
</feature>
<sequence length="449" mass="47373">MKNGSKKKGWIVGLLPLIIFLALYMGMGIYTGSFESLPLMVGILIASGIALALKKPSSKGETSTFEERVTLYCKGGGEHTLILMVIIFILAGAFYGVANAMHAVDSVTNIGLSILPSKMILPGIFIIACILSFSMGTSMGTVAALMPIAVDVASKTGFNIALVSGVVVGGAMFGDNLSFISDTTIAATRTQDVSMKDKFKANFLMVLPAVVVNCVVLALQPIGVATLNGTYNYNFINLVPYIVVIALSLIGWHVIIVMSLGVGSGILIGMLHGDFTLVKSLTIIHDGMKGMEDMAIIAILVGGLVSLMSSLGGIDYLLEKLTSRTKTARGGELSIAALVSLIDIATTNNTIAIIASGPIAKDIANKFGISRQRTASILDLFSSAFNGLLPYAGQLLVAGGIAGISPVSIMPYNWYSILMLVFGVIFILMGWPKFKTNNTIKNEKNEVIA</sequence>
<name>A0A0A0IBE1_CLONO</name>
<comment type="caution">
    <text evidence="11">The sequence shown here is derived from an EMBL/GenBank/DDBJ whole genome shotgun (WGS) entry which is preliminary data.</text>
</comment>
<keyword evidence="6 9" id="KW-1133">Transmembrane helix</keyword>
<keyword evidence="5 9" id="KW-0812">Transmembrane</keyword>
<evidence type="ECO:0000256" key="1">
    <source>
        <dbReference type="ARBA" id="ARBA00004651"/>
    </source>
</evidence>
<feature type="transmembrane region" description="Helical" evidence="9">
    <location>
        <begin position="81"/>
        <end position="104"/>
    </location>
</feature>
<feature type="transmembrane region" description="Helical" evidence="9">
    <location>
        <begin position="124"/>
        <end position="146"/>
    </location>
</feature>
<evidence type="ECO:0000256" key="2">
    <source>
        <dbReference type="ARBA" id="ARBA00022448"/>
    </source>
</evidence>
<organism evidence="11 12">
    <name type="scientific">Clostridium novyi A str. 4552</name>
    <dbReference type="NCBI Taxonomy" id="1444289"/>
    <lineage>
        <taxon>Bacteria</taxon>
        <taxon>Bacillati</taxon>
        <taxon>Bacillota</taxon>
        <taxon>Clostridia</taxon>
        <taxon>Eubacteriales</taxon>
        <taxon>Clostridiaceae</taxon>
        <taxon>Clostridium</taxon>
    </lineage>
</organism>
<evidence type="ECO:0000256" key="7">
    <source>
        <dbReference type="ARBA" id="ARBA00023136"/>
    </source>
</evidence>
<dbReference type="PANTHER" id="PTHR33451">
    <property type="entry name" value="MALATE-2H(+)/NA(+)-LACTATE ANTIPORTER"/>
    <property type="match status" value="1"/>
</dbReference>
<feature type="transmembrane region" description="Helical" evidence="9">
    <location>
        <begin position="414"/>
        <end position="431"/>
    </location>
</feature>
<keyword evidence="2" id="KW-0813">Transport</keyword>
<accession>A0A0A0IBE1</accession>
<feature type="transmembrane region" description="Helical" evidence="9">
    <location>
        <begin position="12"/>
        <end position="30"/>
    </location>
</feature>
<dbReference type="EMBL" id="JENJ01000006">
    <property type="protein sequence ID" value="KGM97843.1"/>
    <property type="molecule type" value="Genomic_DNA"/>
</dbReference>
<feature type="transmembrane region" description="Helical" evidence="9">
    <location>
        <begin position="255"/>
        <end position="273"/>
    </location>
</feature>
<evidence type="ECO:0000256" key="6">
    <source>
        <dbReference type="ARBA" id="ARBA00022989"/>
    </source>
</evidence>